<evidence type="ECO:0000256" key="4">
    <source>
        <dbReference type="ARBA" id="ARBA00022837"/>
    </source>
</evidence>
<evidence type="ECO:0000256" key="2">
    <source>
        <dbReference type="ARBA" id="ARBA00022723"/>
    </source>
</evidence>
<dbReference type="GO" id="GO:0004065">
    <property type="term" value="F:arylsulfatase activity"/>
    <property type="evidence" value="ECO:0007669"/>
    <property type="project" value="TreeGrafter"/>
</dbReference>
<dbReference type="PROSITE" id="PS00149">
    <property type="entry name" value="SULFATASE_2"/>
    <property type="match status" value="1"/>
</dbReference>
<dbReference type="EMBL" id="BBNU01000020">
    <property type="protein sequence ID" value="GAL81937.1"/>
    <property type="molecule type" value="Genomic_DNA"/>
</dbReference>
<dbReference type="InterPro" id="IPR017850">
    <property type="entry name" value="Alkaline_phosphatase_core_sf"/>
</dbReference>
<dbReference type="InterPro" id="IPR050738">
    <property type="entry name" value="Sulfatase"/>
</dbReference>
<keyword evidence="3 6" id="KW-0378">Hydrolase</keyword>
<dbReference type="PANTHER" id="PTHR42693">
    <property type="entry name" value="ARYLSULFATASE FAMILY MEMBER"/>
    <property type="match status" value="1"/>
</dbReference>
<evidence type="ECO:0000256" key="3">
    <source>
        <dbReference type="ARBA" id="ARBA00022801"/>
    </source>
</evidence>
<dbReference type="PANTHER" id="PTHR42693:SF53">
    <property type="entry name" value="ENDO-4-O-SULFATASE"/>
    <property type="match status" value="1"/>
</dbReference>
<dbReference type="Gene3D" id="3.40.720.10">
    <property type="entry name" value="Alkaline Phosphatase, subunit A"/>
    <property type="match status" value="1"/>
</dbReference>
<dbReference type="Pfam" id="PF00884">
    <property type="entry name" value="Sulfatase"/>
    <property type="match status" value="1"/>
</dbReference>
<protein>
    <submittedName>
        <fullName evidence="6">Choline-sulfatase</fullName>
        <ecNumber evidence="6">3.1.6.6</ecNumber>
    </submittedName>
</protein>
<dbReference type="InterPro" id="IPR024607">
    <property type="entry name" value="Sulfatase_CS"/>
</dbReference>
<organism evidence="6 7">
    <name type="scientific">Algibacter lectus</name>
    <dbReference type="NCBI Taxonomy" id="221126"/>
    <lineage>
        <taxon>Bacteria</taxon>
        <taxon>Pseudomonadati</taxon>
        <taxon>Bacteroidota</taxon>
        <taxon>Flavobacteriia</taxon>
        <taxon>Flavobacteriales</taxon>
        <taxon>Flavobacteriaceae</taxon>
        <taxon>Algibacter</taxon>
    </lineage>
</organism>
<proteinExistence type="inferred from homology"/>
<dbReference type="PROSITE" id="PS00523">
    <property type="entry name" value="SULFATASE_1"/>
    <property type="match status" value="1"/>
</dbReference>
<dbReference type="Gene3D" id="3.30.1120.10">
    <property type="match status" value="1"/>
</dbReference>
<dbReference type="EC" id="3.1.6.6" evidence="6"/>
<dbReference type="GO" id="GO:0046872">
    <property type="term" value="F:metal ion binding"/>
    <property type="evidence" value="ECO:0007669"/>
    <property type="project" value="UniProtKB-KW"/>
</dbReference>
<gene>
    <name evidence="6" type="ORF">JCM19274_117</name>
</gene>
<reference evidence="6 7" key="1">
    <citation type="journal article" date="2014" name="Genome Announc.">
        <title>Draft Genome Sequences of Marine Flavobacterium Algibacter lectus Strains SS8 and NR4.</title>
        <authorList>
            <person name="Takatani N."/>
            <person name="Nakanishi M."/>
            <person name="Meirelles P."/>
            <person name="Mino S."/>
            <person name="Suda W."/>
            <person name="Oshima K."/>
            <person name="Hattori M."/>
            <person name="Ohkuma M."/>
            <person name="Hosokawa M."/>
            <person name="Miyashita K."/>
            <person name="Thompson F.L."/>
            <person name="Niwa A."/>
            <person name="Sawabe T."/>
            <person name="Sawabe T."/>
        </authorList>
    </citation>
    <scope>NUCLEOTIDE SEQUENCE [LARGE SCALE GENOMIC DNA]</scope>
    <source>
        <strain evidence="7">JCM19274</strain>
    </source>
</reference>
<name>A0A090X6V4_9FLAO</name>
<comment type="similarity">
    <text evidence="1">Belongs to the sulfatase family.</text>
</comment>
<dbReference type="InterPro" id="IPR000917">
    <property type="entry name" value="Sulfatase_N"/>
</dbReference>
<dbReference type="PROSITE" id="PS51257">
    <property type="entry name" value="PROKAR_LIPOPROTEIN"/>
    <property type="match status" value="1"/>
</dbReference>
<dbReference type="RefSeq" id="WP_042500389.1">
    <property type="nucleotide sequence ID" value="NZ_BBNU01000020.1"/>
</dbReference>
<dbReference type="SUPFAM" id="SSF53649">
    <property type="entry name" value="Alkaline phosphatase-like"/>
    <property type="match status" value="1"/>
</dbReference>
<feature type="domain" description="Sulfatase N-terminal" evidence="5">
    <location>
        <begin position="35"/>
        <end position="365"/>
    </location>
</feature>
<evidence type="ECO:0000313" key="7">
    <source>
        <dbReference type="Proteomes" id="UP000029643"/>
    </source>
</evidence>
<dbReference type="GO" id="GO:0047753">
    <property type="term" value="F:choline-sulfatase activity"/>
    <property type="evidence" value="ECO:0007669"/>
    <property type="project" value="UniProtKB-EC"/>
</dbReference>
<keyword evidence="4" id="KW-0106">Calcium</keyword>
<accession>A0A090X6V4</accession>
<evidence type="ECO:0000313" key="6">
    <source>
        <dbReference type="EMBL" id="GAL81937.1"/>
    </source>
</evidence>
<dbReference type="AlphaFoldDB" id="A0A090X6V4"/>
<dbReference type="Proteomes" id="UP000029643">
    <property type="component" value="Unassembled WGS sequence"/>
</dbReference>
<sequence>MTLKSIVYCFIALCFFASCKNETKKLDTEKPEKKPNILFLLADDMGYGELGVYGQEVMKTPFLDSLASKGMRFTDFYAGTAVCSPSRAVLMTGMHTGHVSIRGNKGQYEDRYDRVPLKKSEIIIPEMLKAAGYQSAMIGKWHLGLPSDTSTWAKGRGFDYAVQEQWGGKDNKGNEIDERIHWVNNNQDSILYEYDKYKCLDEFRTNFALEYLENKDKEKPFFLYMSYRTPHANEYEVRQNDLYQDKGFPEYDRLYASRVTMLDEQIERLFNALEKSGELDNTIVIFTSDNGPWSGSHRFKKHLKHSHEFFKSSAGLKGYKRDLYEGGIREPMIVYWKEKVQAGQVSNHPSGFFDVMPTLAEIAGIDAPKQTDGISFLPELLNKEQKKHDHMYWEIQEGQSVKGFKQAARKGKWKAVRNADSYKTELYDLENDLYETTDLASQYPKVVEEMNTILKTESVKIEHYPYSGGVFKK</sequence>
<evidence type="ECO:0000259" key="5">
    <source>
        <dbReference type="Pfam" id="PF00884"/>
    </source>
</evidence>
<comment type="caution">
    <text evidence="6">The sequence shown here is derived from an EMBL/GenBank/DDBJ whole genome shotgun (WGS) entry which is preliminary data.</text>
</comment>
<evidence type="ECO:0000256" key="1">
    <source>
        <dbReference type="ARBA" id="ARBA00008779"/>
    </source>
</evidence>
<keyword evidence="2" id="KW-0479">Metal-binding</keyword>